<reference evidence="1" key="1">
    <citation type="submission" date="2021-06" db="EMBL/GenBank/DDBJ databases">
        <authorList>
            <person name="Kallberg Y."/>
            <person name="Tangrot J."/>
            <person name="Rosling A."/>
        </authorList>
    </citation>
    <scope>NUCLEOTIDE SEQUENCE</scope>
    <source>
        <strain evidence="1">UK204</strain>
    </source>
</reference>
<keyword evidence="2" id="KW-1185">Reference proteome</keyword>
<dbReference type="AlphaFoldDB" id="A0A9N9J6V9"/>
<comment type="caution">
    <text evidence="1">The sequence shown here is derived from an EMBL/GenBank/DDBJ whole genome shotgun (WGS) entry which is preliminary data.</text>
</comment>
<gene>
    <name evidence="1" type="ORF">FCALED_LOCUS17185</name>
</gene>
<feature type="non-terminal residue" evidence="1">
    <location>
        <position position="43"/>
    </location>
</feature>
<accession>A0A9N9J6V9</accession>
<organism evidence="1 2">
    <name type="scientific">Funneliformis caledonium</name>
    <dbReference type="NCBI Taxonomy" id="1117310"/>
    <lineage>
        <taxon>Eukaryota</taxon>
        <taxon>Fungi</taxon>
        <taxon>Fungi incertae sedis</taxon>
        <taxon>Mucoromycota</taxon>
        <taxon>Glomeromycotina</taxon>
        <taxon>Glomeromycetes</taxon>
        <taxon>Glomerales</taxon>
        <taxon>Glomeraceae</taxon>
        <taxon>Funneliformis</taxon>
    </lineage>
</organism>
<protein>
    <submittedName>
        <fullName evidence="1">1982_t:CDS:1</fullName>
    </submittedName>
</protein>
<dbReference type="EMBL" id="CAJVPQ010024664">
    <property type="protein sequence ID" value="CAG8765257.1"/>
    <property type="molecule type" value="Genomic_DNA"/>
</dbReference>
<dbReference type="Proteomes" id="UP000789570">
    <property type="component" value="Unassembled WGS sequence"/>
</dbReference>
<sequence length="43" mass="4650">EHLPSQQHRPGTSCTHTPCVITGTSFDNSTVAINNASLLEKTR</sequence>
<name>A0A9N9J6V9_9GLOM</name>
<proteinExistence type="predicted"/>
<evidence type="ECO:0000313" key="1">
    <source>
        <dbReference type="EMBL" id="CAG8765257.1"/>
    </source>
</evidence>
<evidence type="ECO:0000313" key="2">
    <source>
        <dbReference type="Proteomes" id="UP000789570"/>
    </source>
</evidence>
<feature type="non-terminal residue" evidence="1">
    <location>
        <position position="1"/>
    </location>
</feature>